<dbReference type="RefSeq" id="WP_379509593.1">
    <property type="nucleotide sequence ID" value="NZ_JBHRTQ010000007.1"/>
</dbReference>
<dbReference type="InterPro" id="IPR027051">
    <property type="entry name" value="XdhC_Rossmann_dom"/>
</dbReference>
<dbReference type="InterPro" id="IPR003777">
    <property type="entry name" value="XdhC_CoxI"/>
</dbReference>
<evidence type="ECO:0000259" key="2">
    <source>
        <dbReference type="Pfam" id="PF13478"/>
    </source>
</evidence>
<dbReference type="Pfam" id="PF13478">
    <property type="entry name" value="XdhC_C"/>
    <property type="match status" value="1"/>
</dbReference>
<feature type="domain" description="XdhC- CoxI" evidence="1">
    <location>
        <begin position="24"/>
        <end position="84"/>
    </location>
</feature>
<organism evidence="3 4">
    <name type="scientific">Novosphingobium bradum</name>
    <dbReference type="NCBI Taxonomy" id="1737444"/>
    <lineage>
        <taxon>Bacteria</taxon>
        <taxon>Pseudomonadati</taxon>
        <taxon>Pseudomonadota</taxon>
        <taxon>Alphaproteobacteria</taxon>
        <taxon>Sphingomonadales</taxon>
        <taxon>Sphingomonadaceae</taxon>
        <taxon>Novosphingobium</taxon>
    </lineage>
</organism>
<reference evidence="4" key="1">
    <citation type="journal article" date="2019" name="Int. J. Syst. Evol. Microbiol.">
        <title>The Global Catalogue of Microorganisms (GCM) 10K type strain sequencing project: providing services to taxonomists for standard genome sequencing and annotation.</title>
        <authorList>
            <consortium name="The Broad Institute Genomics Platform"/>
            <consortium name="The Broad Institute Genome Sequencing Center for Infectious Disease"/>
            <person name="Wu L."/>
            <person name="Ma J."/>
        </authorList>
    </citation>
    <scope>NUCLEOTIDE SEQUENCE [LARGE SCALE GENOMIC DNA]</scope>
    <source>
        <strain evidence="4">KCTC 42984</strain>
    </source>
</reference>
<dbReference type="InterPro" id="IPR052698">
    <property type="entry name" value="MoCofactor_Util/Proc"/>
</dbReference>
<name>A0ABV7ING5_9SPHN</name>
<dbReference type="Proteomes" id="UP001595604">
    <property type="component" value="Unassembled WGS sequence"/>
</dbReference>
<sequence>MTAAPPCDEDQAALRLALAVPGTALCTIVGIDGSYSRRRGAQLAVAPDGRMAGSLADGCLERELATRARQAWAEGSGPVLLRFGAGSPFIDFRLPCGAGIDVLLDPAPDRADMAAALARLDARQPAALPLPAPSPLAERRFLPSLRLVVLGAGPEPEALVRLAQAHGLGAALLAPERDLALGRAPDLALDAWSAVVLLFHDHEWEPTLADWALRSPACYIGAQGGKTAREARAARLAAMGHDAANLARLHSPVGLIPHARDAATLALSILAEVVATYEHLRD</sequence>
<dbReference type="PANTHER" id="PTHR30388:SF4">
    <property type="entry name" value="MOLYBDENUM COFACTOR INSERTION CHAPERONE PAOD"/>
    <property type="match status" value="1"/>
</dbReference>
<accession>A0ABV7ING5</accession>
<dbReference type="Gene3D" id="3.40.50.720">
    <property type="entry name" value="NAD(P)-binding Rossmann-like Domain"/>
    <property type="match status" value="1"/>
</dbReference>
<proteinExistence type="predicted"/>
<dbReference type="Pfam" id="PF02625">
    <property type="entry name" value="XdhC_CoxI"/>
    <property type="match status" value="1"/>
</dbReference>
<evidence type="ECO:0000313" key="3">
    <source>
        <dbReference type="EMBL" id="MFC3174226.1"/>
    </source>
</evidence>
<evidence type="ECO:0000259" key="1">
    <source>
        <dbReference type="Pfam" id="PF02625"/>
    </source>
</evidence>
<dbReference type="PANTHER" id="PTHR30388">
    <property type="entry name" value="ALDEHYDE OXIDOREDUCTASE MOLYBDENUM COFACTOR ASSEMBLY PROTEIN"/>
    <property type="match status" value="1"/>
</dbReference>
<dbReference type="EMBL" id="JBHRTQ010000007">
    <property type="protein sequence ID" value="MFC3174226.1"/>
    <property type="molecule type" value="Genomic_DNA"/>
</dbReference>
<protein>
    <submittedName>
        <fullName evidence="3">XdhC family protein</fullName>
    </submittedName>
</protein>
<feature type="domain" description="XdhC Rossmann" evidence="2">
    <location>
        <begin position="147"/>
        <end position="273"/>
    </location>
</feature>
<gene>
    <name evidence="3" type="ORF">ACFOD9_08180</name>
</gene>
<evidence type="ECO:0000313" key="4">
    <source>
        <dbReference type="Proteomes" id="UP001595604"/>
    </source>
</evidence>
<keyword evidence="4" id="KW-1185">Reference proteome</keyword>
<comment type="caution">
    <text evidence="3">The sequence shown here is derived from an EMBL/GenBank/DDBJ whole genome shotgun (WGS) entry which is preliminary data.</text>
</comment>